<dbReference type="InterPro" id="IPR029058">
    <property type="entry name" value="AB_hydrolase_fold"/>
</dbReference>
<reference evidence="3" key="1">
    <citation type="submission" date="2020-02" db="EMBL/GenBank/DDBJ databases">
        <authorList>
            <person name="Meier V. D."/>
        </authorList>
    </citation>
    <scope>NUCLEOTIDE SEQUENCE</scope>
    <source>
        <strain evidence="3">AVDCRST_MAG08</strain>
    </source>
</reference>
<dbReference type="EC" id="4.1.2.44" evidence="3"/>
<name>A0A6J4JMA2_9PROT</name>
<dbReference type="InterPro" id="IPR001753">
    <property type="entry name" value="Enoyl-CoA_hydra/iso"/>
</dbReference>
<dbReference type="SUPFAM" id="SSF53474">
    <property type="entry name" value="alpha/beta-Hydrolases"/>
    <property type="match status" value="1"/>
</dbReference>
<organism evidence="3">
    <name type="scientific">uncultured Acetobacteraceae bacterium</name>
    <dbReference type="NCBI Taxonomy" id="169975"/>
    <lineage>
        <taxon>Bacteria</taxon>
        <taxon>Pseudomonadati</taxon>
        <taxon>Pseudomonadota</taxon>
        <taxon>Alphaproteobacteria</taxon>
        <taxon>Acetobacterales</taxon>
        <taxon>Acetobacteraceae</taxon>
        <taxon>environmental samples</taxon>
    </lineage>
</organism>
<dbReference type="NCBIfam" id="TIGR03222">
    <property type="entry name" value="benzo_boxC"/>
    <property type="match status" value="1"/>
</dbReference>
<dbReference type="Pfam" id="PF00378">
    <property type="entry name" value="ECH_1"/>
    <property type="match status" value="1"/>
</dbReference>
<dbReference type="Gene3D" id="3.40.50.1820">
    <property type="entry name" value="alpha/beta hydrolase"/>
    <property type="match status" value="1"/>
</dbReference>
<dbReference type="GO" id="GO:0016829">
    <property type="term" value="F:lyase activity"/>
    <property type="evidence" value="ECO:0007669"/>
    <property type="project" value="UniProtKB-KW"/>
</dbReference>
<dbReference type="PANTHER" id="PTHR11941:SF54">
    <property type="entry name" value="ENOYL-COA HYDRATASE, MITOCHONDRIAL"/>
    <property type="match status" value="1"/>
</dbReference>
<dbReference type="PANTHER" id="PTHR11941">
    <property type="entry name" value="ENOYL-COA HYDRATASE-RELATED"/>
    <property type="match status" value="1"/>
</dbReference>
<dbReference type="AlphaFoldDB" id="A0A6J4JMA2"/>
<proteinExistence type="predicted"/>
<feature type="domain" description="AB hydrolase-1" evidence="2">
    <location>
        <begin position="37"/>
        <end position="255"/>
    </location>
</feature>
<dbReference type="Gene3D" id="3.90.226.10">
    <property type="entry name" value="2-enoyl-CoA Hydratase, Chain A, domain 1"/>
    <property type="match status" value="2"/>
</dbReference>
<dbReference type="Pfam" id="PF12697">
    <property type="entry name" value="Abhydrolase_6"/>
    <property type="match status" value="1"/>
</dbReference>
<sequence length="852" mass="93148">MSAGGGTEPRRSSATLGDGRRMETAWWGPGPEAAPSIVMLHEGLGSVSLWRDFPARVSAATGCGVLAYSRLGYGRSDPVPLPRPLTFMHDEAREMLPRVLDAAGVRRCVLLGHSDGASIAAIYAGSHQDFRVRGLALLAPHFFVEAAGVLEIAEARRRYETTDLRERLARHHRDPDVAFWGWNQAWLDPDFPRVFDLQPEIAHIRVPVLIVQGEADPYGTVEHARLAEREAYCPVDTVLMPGVGHAPQFDTPEQTLGVLREFAVRLFAVHEAAPDAKNIAGSLAASPGCCNIMHEAVEKDGSRMARIDFQTDPSRYRHWKLRFDGTVAELVMDVDPAGGLFEGYELKLNSYDLGVDIELHDAVQRLRFEHPEVGAVVIRSGKEGVFCAGANIRMLGKASHGHKVNFCKFTNETRCAIEDATGNSGQFYLCAVNGTAAGGGYELAVAADHIMLIDDRRSSVGLPETPLLAVLPGTGGLTRVTDKRKVRRDLADVFCSMEEGVRGRRAVEWRLVDEAVPPSAWEARVRERAQEFAARSDRPKGAEGVALAPLERRFEGDAVLYSSVRLEFDRGAGRATLTVLAPQSPPPGSLGAAKEAGFWPLRVAREVDDAVLHLRANEPELGLMALRTEGDAAAVLAHDAFLEEHKADWFVREVRLNLKRVLKRLDMTSRSMIALIEPGSCFAGTLAELAFAADRSAMFAGARGGDNRAPAALALSVANFGAYPMANGLTRLQARFYGEPEAVPRAEARVGEALDAEEAEALGLVTFAYDETDWDDELRIMLEERASFSPDALTGMEANLRFVGPETMETRIFGRLTAWQNWIFQRPNAVGEQGALKLYGSGVKPSFDKQRI</sequence>
<dbReference type="SUPFAM" id="SSF52096">
    <property type="entry name" value="ClpP/crotonase"/>
    <property type="match status" value="2"/>
</dbReference>
<evidence type="ECO:0000256" key="1">
    <source>
        <dbReference type="SAM" id="MobiDB-lite"/>
    </source>
</evidence>
<keyword evidence="3" id="KW-0456">Lyase</keyword>
<dbReference type="EMBL" id="CADCTG010000299">
    <property type="protein sequence ID" value="CAA9282334.1"/>
    <property type="molecule type" value="Genomic_DNA"/>
</dbReference>
<dbReference type="InterPro" id="IPR017633">
    <property type="entry name" value="Benz-CoA_dihydrodiol_lyase"/>
</dbReference>
<dbReference type="InterPro" id="IPR000073">
    <property type="entry name" value="AB_hydrolase_1"/>
</dbReference>
<dbReference type="CDD" id="cd06558">
    <property type="entry name" value="crotonase-like"/>
    <property type="match status" value="1"/>
</dbReference>
<dbReference type="GO" id="GO:0006635">
    <property type="term" value="P:fatty acid beta-oxidation"/>
    <property type="evidence" value="ECO:0007669"/>
    <property type="project" value="TreeGrafter"/>
</dbReference>
<gene>
    <name evidence="3" type="ORF">AVDCRST_MAG08-3955</name>
</gene>
<accession>A0A6J4JMA2</accession>
<evidence type="ECO:0000259" key="2">
    <source>
        <dbReference type="Pfam" id="PF12697"/>
    </source>
</evidence>
<feature type="region of interest" description="Disordered" evidence="1">
    <location>
        <begin position="1"/>
        <end position="24"/>
    </location>
</feature>
<protein>
    <submittedName>
        <fullName evidence="3">Benzoyl-CoA-dihydrodiol lyase</fullName>
        <ecNumber evidence="3">4.1.2.44</ecNumber>
    </submittedName>
</protein>
<evidence type="ECO:0000313" key="3">
    <source>
        <dbReference type="EMBL" id="CAA9282334.1"/>
    </source>
</evidence>
<dbReference type="InterPro" id="IPR029045">
    <property type="entry name" value="ClpP/crotonase-like_dom_sf"/>
</dbReference>